<name>A0ABW7B1E7_9ACTN</name>
<evidence type="ECO:0000313" key="1">
    <source>
        <dbReference type="EMBL" id="MFG3010996.1"/>
    </source>
</evidence>
<dbReference type="EMBL" id="JBICYV010000004">
    <property type="protein sequence ID" value="MFG3010996.1"/>
    <property type="molecule type" value="Genomic_DNA"/>
</dbReference>
<organism evidence="1 2">
    <name type="scientific">Streptomyces cinerochromogenes</name>
    <dbReference type="NCBI Taxonomy" id="66422"/>
    <lineage>
        <taxon>Bacteria</taxon>
        <taxon>Bacillati</taxon>
        <taxon>Actinomycetota</taxon>
        <taxon>Actinomycetes</taxon>
        <taxon>Kitasatosporales</taxon>
        <taxon>Streptomycetaceae</taxon>
        <taxon>Streptomyces</taxon>
    </lineage>
</organism>
<reference evidence="1 2" key="1">
    <citation type="submission" date="2024-10" db="EMBL/GenBank/DDBJ databases">
        <title>The Natural Products Discovery Center: Release of the First 8490 Sequenced Strains for Exploring Actinobacteria Biosynthetic Diversity.</title>
        <authorList>
            <person name="Kalkreuter E."/>
            <person name="Kautsar S.A."/>
            <person name="Yang D."/>
            <person name="Bader C.D."/>
            <person name="Teijaro C.N."/>
            <person name="Fluegel L."/>
            <person name="Davis C.M."/>
            <person name="Simpson J.R."/>
            <person name="Lauterbach L."/>
            <person name="Steele A.D."/>
            <person name="Gui C."/>
            <person name="Meng S."/>
            <person name="Li G."/>
            <person name="Viehrig K."/>
            <person name="Ye F."/>
            <person name="Su P."/>
            <person name="Kiefer A.F."/>
            <person name="Nichols A."/>
            <person name="Cepeda A.J."/>
            <person name="Yan W."/>
            <person name="Fan B."/>
            <person name="Jiang Y."/>
            <person name="Adhikari A."/>
            <person name="Zheng C.-J."/>
            <person name="Schuster L."/>
            <person name="Cowan T.M."/>
            <person name="Smanski M.J."/>
            <person name="Chevrette M.G."/>
            <person name="De Carvalho L.P.S."/>
            <person name="Shen B."/>
        </authorList>
    </citation>
    <scope>NUCLEOTIDE SEQUENCE [LARGE SCALE GENOMIC DNA]</scope>
    <source>
        <strain evidence="1 2">NPDC048320</strain>
    </source>
</reference>
<evidence type="ECO:0008006" key="3">
    <source>
        <dbReference type="Google" id="ProtNLM"/>
    </source>
</evidence>
<proteinExistence type="predicted"/>
<sequence>MSLNAAQTRAVLPDAASVPGWKTTIEPVAYPLEKAKGLGLARCFQEAEQDSCSRVRFVGASGFHQQKKPVVSFMVQTYRDPATARAAYATVWKTWKRWVPAPKAMAVGQLGDQRNALVGLGSSAVKGTKGLMILVREGSVIMLSTAESGTHVDMADSFLTRFAEVFTQRAEEAQAGKEPSAGIEASS</sequence>
<evidence type="ECO:0000313" key="2">
    <source>
        <dbReference type="Proteomes" id="UP001604267"/>
    </source>
</evidence>
<comment type="caution">
    <text evidence="1">The sequence shown here is derived from an EMBL/GenBank/DDBJ whole genome shotgun (WGS) entry which is preliminary data.</text>
</comment>
<keyword evidence="2" id="KW-1185">Reference proteome</keyword>
<protein>
    <recommendedName>
        <fullName evidence="3">Lipoprotein</fullName>
    </recommendedName>
</protein>
<accession>A0ABW7B1E7</accession>
<dbReference type="RefSeq" id="WP_392817198.1">
    <property type="nucleotide sequence ID" value="NZ_JBICYV010000004.1"/>
</dbReference>
<dbReference type="Proteomes" id="UP001604267">
    <property type="component" value="Unassembled WGS sequence"/>
</dbReference>
<gene>
    <name evidence="1" type="ORF">ACGFZB_11140</name>
</gene>